<dbReference type="InterPro" id="IPR052173">
    <property type="entry name" value="Beta-lactam_resp_regulator"/>
</dbReference>
<feature type="transmembrane region" description="Helical" evidence="1">
    <location>
        <begin position="34"/>
        <end position="51"/>
    </location>
</feature>
<feature type="domain" description="TonB C-terminal" evidence="2">
    <location>
        <begin position="457"/>
        <end position="517"/>
    </location>
</feature>
<dbReference type="Gene3D" id="3.30.1150.10">
    <property type="match status" value="1"/>
</dbReference>
<organism evidence="4 5">
    <name type="scientific">Mariniflexile gromovii</name>
    <dbReference type="NCBI Taxonomy" id="362523"/>
    <lineage>
        <taxon>Bacteria</taxon>
        <taxon>Pseudomonadati</taxon>
        <taxon>Bacteroidota</taxon>
        <taxon>Flavobacteriia</taxon>
        <taxon>Flavobacteriales</taxon>
        <taxon>Flavobacteriaceae</taxon>
        <taxon>Mariniflexile</taxon>
    </lineage>
</organism>
<dbReference type="RefSeq" id="WP_209656876.1">
    <property type="nucleotide sequence ID" value="NZ_JAGJCB010000028.1"/>
</dbReference>
<dbReference type="SUPFAM" id="SSF74653">
    <property type="entry name" value="TolA/TonB C-terminal domain"/>
    <property type="match status" value="1"/>
</dbReference>
<evidence type="ECO:0000259" key="3">
    <source>
        <dbReference type="Pfam" id="PF05569"/>
    </source>
</evidence>
<evidence type="ECO:0000313" key="4">
    <source>
        <dbReference type="EMBL" id="MBP0905669.1"/>
    </source>
</evidence>
<accession>A0ABS4BYK6</accession>
<dbReference type="InterPro" id="IPR008756">
    <property type="entry name" value="Peptidase_M56"/>
</dbReference>
<dbReference type="EMBL" id="JAGJCB010000028">
    <property type="protein sequence ID" value="MBP0905669.1"/>
    <property type="molecule type" value="Genomic_DNA"/>
</dbReference>
<feature type="transmembrane region" description="Helical" evidence="1">
    <location>
        <begin position="99"/>
        <end position="124"/>
    </location>
</feature>
<feature type="domain" description="Peptidase M56" evidence="3">
    <location>
        <begin position="156"/>
        <end position="259"/>
    </location>
</feature>
<dbReference type="PANTHER" id="PTHR34978:SF3">
    <property type="entry name" value="SLR0241 PROTEIN"/>
    <property type="match status" value="1"/>
</dbReference>
<keyword evidence="1" id="KW-1133">Transmembrane helix</keyword>
<evidence type="ECO:0000259" key="2">
    <source>
        <dbReference type="Pfam" id="PF03544"/>
    </source>
</evidence>
<evidence type="ECO:0000256" key="1">
    <source>
        <dbReference type="SAM" id="Phobius"/>
    </source>
</evidence>
<evidence type="ECO:0000313" key="5">
    <source>
        <dbReference type="Proteomes" id="UP000670776"/>
    </source>
</evidence>
<dbReference type="Pfam" id="PF03544">
    <property type="entry name" value="TonB_C"/>
    <property type="match status" value="1"/>
</dbReference>
<keyword evidence="5" id="KW-1185">Reference proteome</keyword>
<keyword evidence="1" id="KW-0472">Membrane</keyword>
<comment type="caution">
    <text evidence="4">The sequence shown here is derived from an EMBL/GenBank/DDBJ whole genome shotgun (WGS) entry which is preliminary data.</text>
</comment>
<name>A0ABS4BYK6_9FLAO</name>
<sequence length="528" mass="61071">MAHYIIQVVAFQLVFLLIYDAFLKRETFFNWNRVYLITSALASVIIPFIKIDSFKETLPQEFIINLPEVVIGNVKQNNPSNLQLDALITESAALFNWEIILYMGVLLAFIGFVFKVSKIVWLLARNPKSKLGQLSIVKLQNSNVAFSFLHFIFLGERLNDHEKASILKHEIIHVKEKHTLDLLFFEVLRILFWFNPLVYMYQNRIMLLHEFIADAKMVVNEDKASYYQNLLSQVFETKNISFINPFFKQSLIKKRIVMLQKSKSKQINLLKYALLIPLVVAMLIYSACTVQNEMGILSKDLSEYTYTVNIVEVNSDKLALEEANESKQKQENFLKSNPNYVIWADFNSENQELVYSLHNESEQIPEGYGLLEIYSKEGNLYRLYSPSKFSDKSEKKYLNDVEVPFGVVEHVPIFPDCETLETNEERKACMSKSIADHVNKNFNTKIAEENNLVGRQRINVIFKIDKEGNITEVRSRAPHPALEAEAIRVIKTLPKMIPGEQKGKKVTVPYSLPIVFQVQDDKSQDKKE</sequence>
<reference evidence="4 5" key="1">
    <citation type="submission" date="2021-04" db="EMBL/GenBank/DDBJ databases">
        <title>Mariniflexile gromovii gen. nov., sp. nov., a gliding bacterium isolated from the sea urchin Strongylocentrotus intermedius.</title>
        <authorList>
            <person name="Ko S."/>
            <person name="Le V."/>
            <person name="Ahn C.-Y."/>
            <person name="Oh H.-M."/>
        </authorList>
    </citation>
    <scope>NUCLEOTIDE SEQUENCE [LARGE SCALE GENOMIC DNA]</scope>
    <source>
        <strain evidence="4 5">KCTC 12570</strain>
    </source>
</reference>
<gene>
    <name evidence="4" type="ORF">J8H85_17720</name>
</gene>
<protein>
    <submittedName>
        <fullName evidence="4">Energy transducer TonB</fullName>
    </submittedName>
</protein>
<keyword evidence="1" id="KW-0812">Transmembrane</keyword>
<feature type="transmembrane region" description="Helical" evidence="1">
    <location>
        <begin position="6"/>
        <end position="22"/>
    </location>
</feature>
<dbReference type="InterPro" id="IPR037682">
    <property type="entry name" value="TonB_C"/>
</dbReference>
<feature type="transmembrane region" description="Helical" evidence="1">
    <location>
        <begin position="269"/>
        <end position="287"/>
    </location>
</feature>
<dbReference type="PANTHER" id="PTHR34978">
    <property type="entry name" value="POSSIBLE SENSOR-TRANSDUCER PROTEIN BLAR"/>
    <property type="match status" value="1"/>
</dbReference>
<proteinExistence type="predicted"/>
<dbReference type="Proteomes" id="UP000670776">
    <property type="component" value="Unassembled WGS sequence"/>
</dbReference>
<dbReference type="Pfam" id="PF05569">
    <property type="entry name" value="Peptidase_M56"/>
    <property type="match status" value="1"/>
</dbReference>